<evidence type="ECO:0000313" key="2">
    <source>
        <dbReference type="Proteomes" id="UP000006362"/>
    </source>
</evidence>
<organism evidence="1 2">
    <name type="scientific">Thermovibrio ammonificans (strain DSM 15698 / JCM 12110 / HB-1)</name>
    <dbReference type="NCBI Taxonomy" id="648996"/>
    <lineage>
        <taxon>Bacteria</taxon>
        <taxon>Pseudomonadati</taxon>
        <taxon>Aquificota</taxon>
        <taxon>Aquificia</taxon>
        <taxon>Desulfurobacteriales</taxon>
        <taxon>Desulfurobacteriaceae</taxon>
        <taxon>Thermovibrio</taxon>
    </lineage>
</organism>
<keyword evidence="2" id="KW-1185">Reference proteome</keyword>
<dbReference type="KEGG" id="tam:Theam_1129"/>
<dbReference type="RefSeq" id="WP_013537881.1">
    <property type="nucleotide sequence ID" value="NC_014926.1"/>
</dbReference>
<reference evidence="1" key="1">
    <citation type="submission" date="2011-01" db="EMBL/GenBank/DDBJ databases">
        <title>Complete sequence of chromosome of Thermovibrio ammonificans HB-1.</title>
        <authorList>
            <consortium name="US DOE Joint Genome Institute"/>
            <person name="Lucas S."/>
            <person name="Copeland A."/>
            <person name="Lapidus A."/>
            <person name="Cheng J.-F."/>
            <person name="Goodwin L."/>
            <person name="Pitluck S."/>
            <person name="Davenport K."/>
            <person name="Detter J.C."/>
            <person name="Han C."/>
            <person name="Tapia R."/>
            <person name="Land M."/>
            <person name="Hauser L."/>
            <person name="Kyrpides N."/>
            <person name="Ivanova N."/>
            <person name="Ovchinnikova G."/>
            <person name="Vetriani C."/>
            <person name="Woyke T."/>
        </authorList>
    </citation>
    <scope>NUCLEOTIDE SEQUENCE [LARGE SCALE GENOMIC DNA]</scope>
    <source>
        <strain evidence="1">HB-1</strain>
    </source>
</reference>
<name>E8T2K0_THEA1</name>
<evidence type="ECO:0000313" key="1">
    <source>
        <dbReference type="EMBL" id="ADU97095.1"/>
    </source>
</evidence>
<dbReference type="Proteomes" id="UP000006362">
    <property type="component" value="Chromosome"/>
</dbReference>
<dbReference type="HOGENOM" id="CLU_2358726_0_0_0"/>
<gene>
    <name evidence="1" type="ordered locus">Theam_1129</name>
</gene>
<accession>E8T2K0</accession>
<dbReference type="EMBL" id="CP002444">
    <property type="protein sequence ID" value="ADU97095.1"/>
    <property type="molecule type" value="Genomic_DNA"/>
</dbReference>
<dbReference type="AlphaFoldDB" id="E8T2K0"/>
<dbReference type="STRING" id="648996.Theam_1129"/>
<sequence length="96" mass="11365">MLPRLVGGAILTTVTFCFASCDSSYKIHKYRGEISLVRSRCKVGKRLLKQEFPRSTFRLKDPQNCTYEFEVWFSKPKRELQTRLLRYPFVKTVKLQ</sequence>
<proteinExistence type="predicted"/>
<protein>
    <submittedName>
        <fullName evidence="1">Uncharacterized protein</fullName>
    </submittedName>
</protein>